<dbReference type="PANTHER" id="PTHR47950:SF15">
    <property type="entry name" value="CYTOCHROME P450"/>
    <property type="match status" value="1"/>
</dbReference>
<keyword evidence="2" id="KW-0408">Iron</keyword>
<dbReference type="GO" id="GO:0020037">
    <property type="term" value="F:heme binding"/>
    <property type="evidence" value="ECO:0007669"/>
    <property type="project" value="InterPro"/>
</dbReference>
<dbReference type="Pfam" id="PF00067">
    <property type="entry name" value="p450"/>
    <property type="match status" value="3"/>
</dbReference>
<dbReference type="GO" id="GO:0005506">
    <property type="term" value="F:iron ion binding"/>
    <property type="evidence" value="ECO:0007669"/>
    <property type="project" value="InterPro"/>
</dbReference>
<gene>
    <name evidence="3" type="ORF">POTOM_025374</name>
</gene>
<keyword evidence="2" id="KW-0479">Metal-binding</keyword>
<dbReference type="EMBL" id="JAAWWB010000012">
    <property type="protein sequence ID" value="KAG6769713.1"/>
    <property type="molecule type" value="Genomic_DNA"/>
</dbReference>
<dbReference type="InterPro" id="IPR017972">
    <property type="entry name" value="Cyt_P450_CS"/>
</dbReference>
<dbReference type="InterPro" id="IPR001128">
    <property type="entry name" value="Cyt_P450"/>
</dbReference>
<comment type="caution">
    <text evidence="3">The sequence shown here is derived from an EMBL/GenBank/DDBJ whole genome shotgun (WGS) entry which is preliminary data.</text>
</comment>
<dbReference type="PROSITE" id="PS00086">
    <property type="entry name" value="CYTOCHROME_P450"/>
    <property type="match status" value="1"/>
</dbReference>
<organism evidence="3 4">
    <name type="scientific">Populus tomentosa</name>
    <name type="common">Chinese white poplar</name>
    <dbReference type="NCBI Taxonomy" id="118781"/>
    <lineage>
        <taxon>Eukaryota</taxon>
        <taxon>Viridiplantae</taxon>
        <taxon>Streptophyta</taxon>
        <taxon>Embryophyta</taxon>
        <taxon>Tracheophyta</taxon>
        <taxon>Spermatophyta</taxon>
        <taxon>Magnoliopsida</taxon>
        <taxon>eudicotyledons</taxon>
        <taxon>Gunneridae</taxon>
        <taxon>Pentapetalae</taxon>
        <taxon>rosids</taxon>
        <taxon>fabids</taxon>
        <taxon>Malpighiales</taxon>
        <taxon>Salicaceae</taxon>
        <taxon>Saliceae</taxon>
        <taxon>Populus</taxon>
    </lineage>
</organism>
<dbReference type="Proteomes" id="UP000886885">
    <property type="component" value="Chromosome 6D"/>
</dbReference>
<evidence type="ECO:0000313" key="4">
    <source>
        <dbReference type="Proteomes" id="UP000886885"/>
    </source>
</evidence>
<accession>A0A8X7ZNZ0</accession>
<dbReference type="GO" id="GO:0016705">
    <property type="term" value="F:oxidoreductase activity, acting on paired donors, with incorporation or reduction of molecular oxygen"/>
    <property type="evidence" value="ECO:0007669"/>
    <property type="project" value="InterPro"/>
</dbReference>
<keyword evidence="2" id="KW-0503">Monooxygenase</keyword>
<dbReference type="GO" id="GO:0004497">
    <property type="term" value="F:monooxygenase activity"/>
    <property type="evidence" value="ECO:0007669"/>
    <property type="project" value="UniProtKB-KW"/>
</dbReference>
<protein>
    <recommendedName>
        <fullName evidence="5">Cytochrome P450</fullName>
    </recommendedName>
</protein>
<evidence type="ECO:0000256" key="1">
    <source>
        <dbReference type="ARBA" id="ARBA00010617"/>
    </source>
</evidence>
<keyword evidence="2" id="KW-0349">Heme</keyword>
<dbReference type="AlphaFoldDB" id="A0A8X7ZNZ0"/>
<name>A0A8X7ZNZ0_POPTO</name>
<dbReference type="OrthoDB" id="1055148at2759"/>
<keyword evidence="4" id="KW-1185">Reference proteome</keyword>
<comment type="similarity">
    <text evidence="1 2">Belongs to the cytochrome P450 family.</text>
</comment>
<evidence type="ECO:0008006" key="5">
    <source>
        <dbReference type="Google" id="ProtNLM"/>
    </source>
</evidence>
<reference evidence="3" key="1">
    <citation type="journal article" date="2020" name="bioRxiv">
        <title>Hybrid origin of Populus tomentosa Carr. identified through genome sequencing and phylogenomic analysis.</title>
        <authorList>
            <person name="An X."/>
            <person name="Gao K."/>
            <person name="Chen Z."/>
            <person name="Li J."/>
            <person name="Yang X."/>
            <person name="Yang X."/>
            <person name="Zhou J."/>
            <person name="Guo T."/>
            <person name="Zhao T."/>
            <person name="Huang S."/>
            <person name="Miao D."/>
            <person name="Khan W.U."/>
            <person name="Rao P."/>
            <person name="Ye M."/>
            <person name="Lei B."/>
            <person name="Liao W."/>
            <person name="Wang J."/>
            <person name="Ji L."/>
            <person name="Li Y."/>
            <person name="Guo B."/>
            <person name="Mustafa N.S."/>
            <person name="Li S."/>
            <person name="Yun Q."/>
            <person name="Keller S.R."/>
            <person name="Mao J."/>
            <person name="Zhang R."/>
            <person name="Strauss S.H."/>
        </authorList>
    </citation>
    <scope>NUCLEOTIDE SEQUENCE</scope>
    <source>
        <strain evidence="3">GM15</strain>
        <tissue evidence="3">Leaf</tissue>
    </source>
</reference>
<evidence type="ECO:0000313" key="3">
    <source>
        <dbReference type="EMBL" id="KAG6769713.1"/>
    </source>
</evidence>
<sequence>MSEALFLLLKQRKSRDDTKQQPPGPPAWPVFGNIFDLGAIPHQTLYKLKEKYGPVIWLKLGYTNTLVIQSAETAAGLFKNHDLAFSDRKVLLVFTAHNYHQGSQALGWYIDEDVAEAQAQGESGKIKVAHYLFLMTFNLIGNLVLSRDLLNPRSKDGHEFYDAMNNVMKWAGTPTVAEFLNFLKWLDPQGIMRNMVQDMGQTMRIVEKFVKERTGEWKPGRKKTNDFLDALLEHVGGEKDGPDVISDQNRLIIILGIGRDPDSWEDPMSLKPERFLGSNIEYRGQNFESIPFGSGRRICVGMLLAHRVVLLGLASLLHCFDWELGSNYAPETIDMNERMGLTVQKLKPLKAKPKQIGRMINVK</sequence>
<dbReference type="PANTHER" id="PTHR47950">
    <property type="entry name" value="CYTOCHROME P450, FAMILY 76, SUBFAMILY C, POLYPEPTIDE 5-RELATED"/>
    <property type="match status" value="1"/>
</dbReference>
<evidence type="ECO:0000256" key="2">
    <source>
        <dbReference type="RuleBase" id="RU000461"/>
    </source>
</evidence>
<keyword evidence="2" id="KW-0560">Oxidoreductase</keyword>
<proteinExistence type="inferred from homology"/>